<comment type="caution">
    <text evidence="1">The sequence shown here is derived from an EMBL/GenBank/DDBJ whole genome shotgun (WGS) entry which is preliminary data.</text>
</comment>
<dbReference type="AlphaFoldDB" id="A0A4Y7U2U6"/>
<gene>
    <name evidence="1" type="ORF">D0809_28985</name>
</gene>
<feature type="non-terminal residue" evidence="1">
    <location>
        <position position="1"/>
    </location>
</feature>
<proteinExistence type="predicted"/>
<dbReference type="Proteomes" id="UP000298340">
    <property type="component" value="Unassembled WGS sequence"/>
</dbReference>
<evidence type="ECO:0000313" key="2">
    <source>
        <dbReference type="Proteomes" id="UP000298340"/>
    </source>
</evidence>
<dbReference type="EMBL" id="QWDN01000945">
    <property type="protein sequence ID" value="TEB40757.1"/>
    <property type="molecule type" value="Genomic_DNA"/>
</dbReference>
<reference evidence="1 2" key="1">
    <citation type="journal article" date="2018" name="Syst. Appl. Microbiol.">
        <title>Flavobacterium circumlabens sp. nov. and Flavobacterium cupreum sp. nov., two psychrotrophic species isolated from Antarctic environmental samples.</title>
        <authorList>
            <person name="Kralova S."/>
            <person name="Busse H.J."/>
            <person name="Svec P."/>
            <person name="Maslanova I."/>
            <person name="Stankova E."/>
            <person name="Bartak M."/>
            <person name="Sedlacek I."/>
        </authorList>
    </citation>
    <scope>NUCLEOTIDE SEQUENCE [LARGE SCALE GENOMIC DNA]</scope>
    <source>
        <strain evidence="1 2">CCM 8828</strain>
    </source>
</reference>
<organism evidence="1 2">
    <name type="scientific">Flavobacterium circumlabens</name>
    <dbReference type="NCBI Taxonomy" id="2133765"/>
    <lineage>
        <taxon>Bacteria</taxon>
        <taxon>Pseudomonadati</taxon>
        <taxon>Bacteroidota</taxon>
        <taxon>Flavobacteriia</taxon>
        <taxon>Flavobacteriales</taxon>
        <taxon>Flavobacteriaceae</taxon>
        <taxon>Flavobacterium</taxon>
    </lineage>
</organism>
<evidence type="ECO:0000313" key="1">
    <source>
        <dbReference type="EMBL" id="TEB40757.1"/>
    </source>
</evidence>
<feature type="non-terminal residue" evidence="1">
    <location>
        <position position="109"/>
    </location>
</feature>
<sequence>RKGRTGLNTSVHRDPNEEKVHQKLEALQKAINTPVSVQEQNNDYVRYTKSNETSKHSNDVDRLEQMMQSMNDGQESQDPELQQLGGMLESILDIQHPDRVQEKLRKASE</sequence>
<protein>
    <submittedName>
        <fullName evidence="1">Conjugative transposon protein TraM</fullName>
    </submittedName>
</protein>
<accession>A0A4Y7U2U6</accession>
<name>A0A4Y7U2U6_9FLAO</name>